<dbReference type="EMBL" id="JBHSSM010000024">
    <property type="protein sequence ID" value="MFC6316059.1"/>
    <property type="molecule type" value="Genomic_DNA"/>
</dbReference>
<evidence type="ECO:0008006" key="4">
    <source>
        <dbReference type="Google" id="ProtNLM"/>
    </source>
</evidence>
<evidence type="ECO:0000256" key="1">
    <source>
        <dbReference type="SAM" id="Phobius"/>
    </source>
</evidence>
<dbReference type="RefSeq" id="WP_125597380.1">
    <property type="nucleotide sequence ID" value="NZ_JBHSSM010000024.1"/>
</dbReference>
<keyword evidence="1" id="KW-0472">Membrane</keyword>
<accession>A0ABW1UQ14</accession>
<proteinExistence type="predicted"/>
<gene>
    <name evidence="2" type="ORF">ACFQHW_10840</name>
</gene>
<dbReference type="Proteomes" id="UP001596310">
    <property type="component" value="Unassembled WGS sequence"/>
</dbReference>
<evidence type="ECO:0000313" key="2">
    <source>
        <dbReference type="EMBL" id="MFC6316059.1"/>
    </source>
</evidence>
<protein>
    <recommendedName>
        <fullName evidence="4">Extracellular solute-binding protein</fullName>
    </recommendedName>
</protein>
<evidence type="ECO:0000313" key="3">
    <source>
        <dbReference type="Proteomes" id="UP001596310"/>
    </source>
</evidence>
<sequence>MNLRVKKVLKSDQPFRQKLSYMWMYFGKLFLVFVGLLVVLVFFLGQVVTRKDSILTVGIYTQGMSNPVATKSMKREFQKVLVPNKKQEVVVTWNDLAKRDIMAKFLGTVNDHSVDILITNEKLFKQVEKDIGCEVLPVNTGIRSASGKKMKQYMNRNNHIIGIKSDDVEFFKNYQIKDQVIYVPKKSKNISSAMKLIRSLTE</sequence>
<comment type="caution">
    <text evidence="2">The sequence shown here is derived from an EMBL/GenBank/DDBJ whole genome shotgun (WGS) entry which is preliminary data.</text>
</comment>
<organism evidence="2 3">
    <name type="scientific">Lapidilactobacillus achengensis</name>
    <dbReference type="NCBI Taxonomy" id="2486000"/>
    <lineage>
        <taxon>Bacteria</taxon>
        <taxon>Bacillati</taxon>
        <taxon>Bacillota</taxon>
        <taxon>Bacilli</taxon>
        <taxon>Lactobacillales</taxon>
        <taxon>Lactobacillaceae</taxon>
        <taxon>Lapidilactobacillus</taxon>
    </lineage>
</organism>
<feature type="transmembrane region" description="Helical" evidence="1">
    <location>
        <begin position="21"/>
        <end position="44"/>
    </location>
</feature>
<name>A0ABW1UQ14_9LACO</name>
<keyword evidence="3" id="KW-1185">Reference proteome</keyword>
<keyword evidence="1" id="KW-1133">Transmembrane helix</keyword>
<reference evidence="3" key="1">
    <citation type="journal article" date="2019" name="Int. J. Syst. Evol. Microbiol.">
        <title>The Global Catalogue of Microorganisms (GCM) 10K type strain sequencing project: providing services to taxonomists for standard genome sequencing and annotation.</title>
        <authorList>
            <consortium name="The Broad Institute Genomics Platform"/>
            <consortium name="The Broad Institute Genome Sequencing Center for Infectious Disease"/>
            <person name="Wu L."/>
            <person name="Ma J."/>
        </authorList>
    </citation>
    <scope>NUCLEOTIDE SEQUENCE [LARGE SCALE GENOMIC DNA]</scope>
    <source>
        <strain evidence="3">CCM 8897</strain>
    </source>
</reference>
<keyword evidence="1" id="KW-0812">Transmembrane</keyword>